<dbReference type="EMBL" id="ACFT01000130">
    <property type="protein sequence ID" value="EEV25398.1"/>
    <property type="molecule type" value="Genomic_DNA"/>
</dbReference>
<feature type="non-terminal residue" evidence="2">
    <location>
        <position position="81"/>
    </location>
</feature>
<gene>
    <name evidence="2" type="ORF">AM202_04222</name>
</gene>
<keyword evidence="3" id="KW-1185">Reference proteome</keyword>
<protein>
    <submittedName>
        <fullName evidence="2">Replication protein</fullName>
    </submittedName>
</protein>
<accession>A0ABP2GWX2</accession>
<dbReference type="Proteomes" id="UP000003394">
    <property type="component" value="Unassembled WGS sequence"/>
</dbReference>
<evidence type="ECO:0000259" key="1">
    <source>
        <dbReference type="Pfam" id="PF05155"/>
    </source>
</evidence>
<comment type="caution">
    <text evidence="2">The sequence shown here is derived from an EMBL/GenBank/DDBJ whole genome shotgun (WGS) entry which is preliminary data.</text>
</comment>
<dbReference type="InterPro" id="IPR022688">
    <property type="entry name" value="G2P_C"/>
</dbReference>
<organism evidence="2 3">
    <name type="scientific">Actinobacillus minor 202</name>
    <dbReference type="NCBI Taxonomy" id="591023"/>
    <lineage>
        <taxon>Bacteria</taxon>
        <taxon>Pseudomonadati</taxon>
        <taxon>Pseudomonadota</taxon>
        <taxon>Gammaproteobacteria</taxon>
        <taxon>Pasteurellales</taxon>
        <taxon>Pasteurellaceae</taxon>
        <taxon>Actinobacillus</taxon>
    </lineage>
</organism>
<name>A0ABP2GWX2_9PAST</name>
<dbReference type="InterPro" id="IPR006516">
    <property type="entry name" value="G2P"/>
</dbReference>
<feature type="domain" description="Replication-associated protein G2P C-terminal" evidence="1">
    <location>
        <begin position="16"/>
        <end position="78"/>
    </location>
</feature>
<dbReference type="Pfam" id="PF05155">
    <property type="entry name" value="G2P_X_C"/>
    <property type="match status" value="1"/>
</dbReference>
<dbReference type="NCBIfam" id="TIGR01629">
    <property type="entry name" value="rep_II_X"/>
    <property type="match status" value="1"/>
</dbReference>
<evidence type="ECO:0000313" key="3">
    <source>
        <dbReference type="Proteomes" id="UP000003394"/>
    </source>
</evidence>
<dbReference type="RefSeq" id="WP_005821589.1">
    <property type="nucleotide sequence ID" value="NZ_ACFT01000130.1"/>
</dbReference>
<proteinExistence type="predicted"/>
<reference evidence="2 3" key="1">
    <citation type="journal article" date="2010" name="Vet. Microbiol.">
        <title>Production of haemolysins by strains of the Actinobacillus minor/porcitonsillarum complex.</title>
        <authorList>
            <person name="Arya G."/>
            <person name="Niven D.F."/>
        </authorList>
    </citation>
    <scope>NUCLEOTIDE SEQUENCE [LARGE SCALE GENOMIC DNA]</scope>
    <source>
        <strain evidence="3">strain 202</strain>
    </source>
</reference>
<feature type="non-terminal residue" evidence="2">
    <location>
        <position position="1"/>
    </location>
</feature>
<evidence type="ECO:0000313" key="2">
    <source>
        <dbReference type="EMBL" id="EEV25398.1"/>
    </source>
</evidence>
<sequence length="81" mass="9638">NRDQIQRLLRKSYFSITPKGNVSYAKADRLFSFYKNLLSDGYRETLDSMPRNTFWRYEKDLIAVGLTKAQLQNLKAHERHN</sequence>